<dbReference type="Gene3D" id="2.60.120.560">
    <property type="entry name" value="Exo-inulinase, domain 1"/>
    <property type="match status" value="1"/>
</dbReference>
<name>A0A7C4Q1H2_9CHLR</name>
<proteinExistence type="predicted"/>
<sequence length="281" mass="30712">MPKWIFPSIILLLLLSSCNLPASGTSTPTVDFVGTQVAAILTSQPTVQPLPTETPAPPVQPTESPVSSPSPSPSSEPSPTATPLSDDPRQFLGNPTFVDTLESGRSFGLQDKSYDDDYTFIRVENGALVLTSRYATGYRGWRTGGTKIGNAYLETLVRTGECSGLDTYGLVFRSPDFVKGYWFQLTCDGKWAFGYWDGQQYVNLAEGGNVNDAIRTGSNQTNRIGVYAVNSNYTLYVNGVKIREISDSTFTEPGSFGIVIAARNTPNFTVYAEEFAYWRLE</sequence>
<dbReference type="InterPro" id="IPR010496">
    <property type="entry name" value="AL/BT2_dom"/>
</dbReference>
<evidence type="ECO:0000259" key="3">
    <source>
        <dbReference type="Pfam" id="PF06439"/>
    </source>
</evidence>
<feature type="region of interest" description="Disordered" evidence="1">
    <location>
        <begin position="44"/>
        <end position="90"/>
    </location>
</feature>
<feature type="signal peptide" evidence="2">
    <location>
        <begin position="1"/>
        <end position="22"/>
    </location>
</feature>
<evidence type="ECO:0000256" key="2">
    <source>
        <dbReference type="SAM" id="SignalP"/>
    </source>
</evidence>
<protein>
    <submittedName>
        <fullName evidence="4">DUF1080 domain-containing protein</fullName>
    </submittedName>
</protein>
<dbReference type="AlphaFoldDB" id="A0A7C4Q1H2"/>
<feature type="domain" description="3-keto-alpha-glucoside-1,2-lyase/3-keto-2-hydroxy-glucal hydratase" evidence="3">
    <location>
        <begin position="117"/>
        <end position="251"/>
    </location>
</feature>
<gene>
    <name evidence="4" type="ORF">ENT17_05330</name>
</gene>
<organism evidence="4">
    <name type="scientific">Bellilinea caldifistulae</name>
    <dbReference type="NCBI Taxonomy" id="360411"/>
    <lineage>
        <taxon>Bacteria</taxon>
        <taxon>Bacillati</taxon>
        <taxon>Chloroflexota</taxon>
        <taxon>Anaerolineae</taxon>
        <taxon>Anaerolineales</taxon>
        <taxon>Anaerolineaceae</taxon>
        <taxon>Bellilinea</taxon>
    </lineage>
</organism>
<dbReference type="EMBL" id="DSXR01000052">
    <property type="protein sequence ID" value="HGS87024.1"/>
    <property type="molecule type" value="Genomic_DNA"/>
</dbReference>
<accession>A0A7C4Q1H2</accession>
<feature type="chain" id="PRO_5027654336" evidence="2">
    <location>
        <begin position="23"/>
        <end position="281"/>
    </location>
</feature>
<reference evidence="4" key="1">
    <citation type="journal article" date="2020" name="mSystems">
        <title>Genome- and Community-Level Interaction Insights into Carbon Utilization and Element Cycling Functions of Hydrothermarchaeota in Hydrothermal Sediment.</title>
        <authorList>
            <person name="Zhou Z."/>
            <person name="Liu Y."/>
            <person name="Xu W."/>
            <person name="Pan J."/>
            <person name="Luo Z.H."/>
            <person name="Li M."/>
        </authorList>
    </citation>
    <scope>NUCLEOTIDE SEQUENCE [LARGE SCALE GENOMIC DNA]</scope>
    <source>
        <strain evidence="4">SpSt-556</strain>
    </source>
</reference>
<dbReference type="GO" id="GO:0016787">
    <property type="term" value="F:hydrolase activity"/>
    <property type="evidence" value="ECO:0007669"/>
    <property type="project" value="InterPro"/>
</dbReference>
<keyword evidence="2" id="KW-0732">Signal</keyword>
<dbReference type="Pfam" id="PF06439">
    <property type="entry name" value="3keto-disac_hyd"/>
    <property type="match status" value="1"/>
</dbReference>
<evidence type="ECO:0000313" key="4">
    <source>
        <dbReference type="EMBL" id="HGS87024.1"/>
    </source>
</evidence>
<evidence type="ECO:0000256" key="1">
    <source>
        <dbReference type="SAM" id="MobiDB-lite"/>
    </source>
</evidence>
<comment type="caution">
    <text evidence="4">The sequence shown here is derived from an EMBL/GenBank/DDBJ whole genome shotgun (WGS) entry which is preliminary data.</text>
</comment>
<dbReference type="PROSITE" id="PS51257">
    <property type="entry name" value="PROKAR_LIPOPROTEIN"/>
    <property type="match status" value="1"/>
</dbReference>